<proteinExistence type="predicted"/>
<comment type="caution">
    <text evidence="1">The sequence shown here is derived from an EMBL/GenBank/DDBJ whole genome shotgun (WGS) entry which is preliminary data.</text>
</comment>
<dbReference type="InterPro" id="IPR037813">
    <property type="entry name" value="TAF2"/>
</dbReference>
<protein>
    <submittedName>
        <fullName evidence="1">Uncharacterized protein</fullName>
    </submittedName>
</protein>
<gene>
    <name evidence="1" type="ORF">M5K25_005479</name>
</gene>
<dbReference type="AlphaFoldDB" id="A0ABD0VHM3"/>
<evidence type="ECO:0000313" key="1">
    <source>
        <dbReference type="EMBL" id="KAL0924632.1"/>
    </source>
</evidence>
<accession>A0ABD0VHM3</accession>
<reference evidence="1 2" key="1">
    <citation type="journal article" date="2024" name="Plant Biotechnol. J.">
        <title>Dendrobium thyrsiflorum genome and its molecular insights into genes involved in important horticultural traits.</title>
        <authorList>
            <person name="Chen B."/>
            <person name="Wang J.Y."/>
            <person name="Zheng P.J."/>
            <person name="Li K.L."/>
            <person name="Liang Y.M."/>
            <person name="Chen X.F."/>
            <person name="Zhang C."/>
            <person name="Zhao X."/>
            <person name="He X."/>
            <person name="Zhang G.Q."/>
            <person name="Liu Z.J."/>
            <person name="Xu Q."/>
        </authorList>
    </citation>
    <scope>NUCLEOTIDE SEQUENCE [LARGE SCALE GENOMIC DNA]</scope>
    <source>
        <strain evidence="1">GZMU011</strain>
    </source>
</reference>
<sequence length="199" mass="21814">MSEGSGVGFLAHGQRKGGVGWPVGGGLGKGTGDWPVVMGEIMNRWLERREGEIWRLVGGDSRPTARKEKGWEEIKIRNKRATNPDTSKDNCAVCKADTCGATALYSAAACSNLYGTQTIGVYGRIRLWKAVSVLQMLEKQMGPDSFRKILQVIVERAPDPCHLTRALSTKEISFDSMPLVVYLNGNVTERSLRDSAVEE</sequence>
<dbReference type="Proteomes" id="UP001552299">
    <property type="component" value="Unassembled WGS sequence"/>
</dbReference>
<dbReference type="EMBL" id="JANQDX010000005">
    <property type="protein sequence ID" value="KAL0924632.1"/>
    <property type="molecule type" value="Genomic_DNA"/>
</dbReference>
<dbReference type="PANTHER" id="PTHR15137">
    <property type="entry name" value="TRANSCRIPTION INITIATION FACTOR TFIID"/>
    <property type="match status" value="1"/>
</dbReference>
<dbReference type="PANTHER" id="PTHR15137:SF9">
    <property type="entry name" value="TRANSCRIPTION INITIATION FACTOR TFIID SUBUNIT 2"/>
    <property type="match status" value="1"/>
</dbReference>
<name>A0ABD0VHM3_DENTH</name>
<keyword evidence="2" id="KW-1185">Reference proteome</keyword>
<organism evidence="1 2">
    <name type="scientific">Dendrobium thyrsiflorum</name>
    <name type="common">Pinecone-like raceme dendrobium</name>
    <name type="synonym">Orchid</name>
    <dbReference type="NCBI Taxonomy" id="117978"/>
    <lineage>
        <taxon>Eukaryota</taxon>
        <taxon>Viridiplantae</taxon>
        <taxon>Streptophyta</taxon>
        <taxon>Embryophyta</taxon>
        <taxon>Tracheophyta</taxon>
        <taxon>Spermatophyta</taxon>
        <taxon>Magnoliopsida</taxon>
        <taxon>Liliopsida</taxon>
        <taxon>Asparagales</taxon>
        <taxon>Orchidaceae</taxon>
        <taxon>Epidendroideae</taxon>
        <taxon>Malaxideae</taxon>
        <taxon>Dendrobiinae</taxon>
        <taxon>Dendrobium</taxon>
    </lineage>
</organism>
<evidence type="ECO:0000313" key="2">
    <source>
        <dbReference type="Proteomes" id="UP001552299"/>
    </source>
</evidence>